<dbReference type="CDD" id="cd00093">
    <property type="entry name" value="HTH_XRE"/>
    <property type="match status" value="1"/>
</dbReference>
<dbReference type="GO" id="GO:0003677">
    <property type="term" value="F:DNA binding"/>
    <property type="evidence" value="ECO:0007669"/>
    <property type="project" value="UniProtKB-KW"/>
</dbReference>
<dbReference type="InterPro" id="IPR010982">
    <property type="entry name" value="Lambda_DNA-bd_dom_sf"/>
</dbReference>
<proteinExistence type="predicted"/>
<gene>
    <name evidence="3" type="ORF">LZG35_10405</name>
</gene>
<accession>A0A9Q3W5I2</accession>
<dbReference type="GO" id="GO:0003700">
    <property type="term" value="F:DNA-binding transcription factor activity"/>
    <property type="evidence" value="ECO:0007669"/>
    <property type="project" value="TreeGrafter"/>
</dbReference>
<keyword evidence="4" id="KW-1185">Reference proteome</keyword>
<comment type="caution">
    <text evidence="3">The sequence shown here is derived from an EMBL/GenBank/DDBJ whole genome shotgun (WGS) entry which is preliminary data.</text>
</comment>
<evidence type="ECO:0000313" key="4">
    <source>
        <dbReference type="Proteomes" id="UP001107961"/>
    </source>
</evidence>
<protein>
    <submittedName>
        <fullName evidence="3">Helix-turn-helix domain-containing protein</fullName>
    </submittedName>
</protein>
<dbReference type="RefSeq" id="WP_233925838.1">
    <property type="nucleotide sequence ID" value="NZ_CBDDTQ010000001.1"/>
</dbReference>
<keyword evidence="1" id="KW-0238">DNA-binding</keyword>
<organism evidence="3 4">
    <name type="scientific">Alloalcanivorax xenomutans</name>
    <dbReference type="NCBI Taxonomy" id="1094342"/>
    <lineage>
        <taxon>Bacteria</taxon>
        <taxon>Pseudomonadati</taxon>
        <taxon>Pseudomonadota</taxon>
        <taxon>Gammaproteobacteria</taxon>
        <taxon>Oceanospirillales</taxon>
        <taxon>Alcanivoracaceae</taxon>
        <taxon>Alloalcanivorax</taxon>
    </lineage>
</organism>
<dbReference type="InterPro" id="IPR001387">
    <property type="entry name" value="Cro/C1-type_HTH"/>
</dbReference>
<name>A0A9Q3W5I2_9GAMM</name>
<feature type="domain" description="HTH cro/C1-type" evidence="2">
    <location>
        <begin position="12"/>
        <end position="66"/>
    </location>
</feature>
<dbReference type="PANTHER" id="PTHR46797">
    <property type="entry name" value="HTH-TYPE TRANSCRIPTIONAL REGULATOR"/>
    <property type="match status" value="1"/>
</dbReference>
<dbReference type="Gene3D" id="1.10.260.40">
    <property type="entry name" value="lambda repressor-like DNA-binding domains"/>
    <property type="match status" value="1"/>
</dbReference>
<evidence type="ECO:0000256" key="1">
    <source>
        <dbReference type="ARBA" id="ARBA00023125"/>
    </source>
</evidence>
<evidence type="ECO:0000259" key="2">
    <source>
        <dbReference type="PROSITE" id="PS50943"/>
    </source>
</evidence>
<dbReference type="Proteomes" id="UP001107961">
    <property type="component" value="Unassembled WGS sequence"/>
</dbReference>
<dbReference type="GO" id="GO:0005829">
    <property type="term" value="C:cytosol"/>
    <property type="evidence" value="ECO:0007669"/>
    <property type="project" value="TreeGrafter"/>
</dbReference>
<sequence length="119" mass="13400">MKNPKQLIGQRISLLRRARHLTQNDLAEGVGVDSRHISRLETGKYFPSLDTLVTMSKVLEVELQEFFLFPSVETESEMREALVAIAEEAPEPVLREILSFARNQLARRRGGGSDNHAGK</sequence>
<dbReference type="Pfam" id="PF01381">
    <property type="entry name" value="HTH_3"/>
    <property type="match status" value="1"/>
</dbReference>
<reference evidence="3" key="1">
    <citation type="submission" date="2022-01" db="EMBL/GenBank/DDBJ databases">
        <authorList>
            <person name="Karlyshev A.V."/>
            <person name="Jaspars M."/>
        </authorList>
    </citation>
    <scope>NUCLEOTIDE SEQUENCE</scope>
    <source>
        <strain evidence="3">AGSA3-2</strain>
    </source>
</reference>
<dbReference type="InterPro" id="IPR050807">
    <property type="entry name" value="TransReg_Diox_bact_type"/>
</dbReference>
<dbReference type="SUPFAM" id="SSF47413">
    <property type="entry name" value="lambda repressor-like DNA-binding domains"/>
    <property type="match status" value="1"/>
</dbReference>
<dbReference type="PANTHER" id="PTHR46797:SF1">
    <property type="entry name" value="METHYLPHOSPHONATE SYNTHASE"/>
    <property type="match status" value="1"/>
</dbReference>
<dbReference type="PROSITE" id="PS50943">
    <property type="entry name" value="HTH_CROC1"/>
    <property type="match status" value="1"/>
</dbReference>
<dbReference type="EMBL" id="JAJVKT010000011">
    <property type="protein sequence ID" value="MCE7509046.1"/>
    <property type="molecule type" value="Genomic_DNA"/>
</dbReference>
<dbReference type="AlphaFoldDB" id="A0A9Q3W5I2"/>
<dbReference type="SMART" id="SM00530">
    <property type="entry name" value="HTH_XRE"/>
    <property type="match status" value="1"/>
</dbReference>
<evidence type="ECO:0000313" key="3">
    <source>
        <dbReference type="EMBL" id="MCE7509046.1"/>
    </source>
</evidence>